<evidence type="ECO:0000256" key="2">
    <source>
        <dbReference type="ARBA" id="ARBA00022448"/>
    </source>
</evidence>
<dbReference type="Proteomes" id="UP000196573">
    <property type="component" value="Unassembled WGS sequence"/>
</dbReference>
<comment type="subunit">
    <text evidence="9">The Tat system comprises two distinct complexes: a TatABC complex, containing multiple copies of TatA, TatB and TatC subunits, and a separate TatA complex, containing only TatA subunits. Substrates initially bind to the TatABC complex, which probably triggers association of the separate TatA complex to form the active translocon.</text>
</comment>
<reference evidence="10 11" key="1">
    <citation type="submission" date="2017-03" db="EMBL/GenBank/DDBJ databases">
        <authorList>
            <person name="Afonso C.L."/>
            <person name="Miller P.J."/>
            <person name="Scott M.A."/>
            <person name="Spackman E."/>
            <person name="Goraichik I."/>
            <person name="Dimitrov K.M."/>
            <person name="Suarez D.L."/>
            <person name="Swayne D.E."/>
        </authorList>
    </citation>
    <scope>NUCLEOTIDE SEQUENCE [LARGE SCALE GENOMIC DNA]</scope>
    <source>
        <strain evidence="10">SB41UT1</strain>
    </source>
</reference>
<comment type="similarity">
    <text evidence="9">Belongs to the TatA/E family.</text>
</comment>
<dbReference type="GO" id="GO:0008320">
    <property type="term" value="F:protein transmembrane transporter activity"/>
    <property type="evidence" value="ECO:0007669"/>
    <property type="project" value="UniProtKB-UniRule"/>
</dbReference>
<keyword evidence="4 9" id="KW-0812">Transmembrane</keyword>
<dbReference type="InterPro" id="IPR003369">
    <property type="entry name" value="TatA/B/E"/>
</dbReference>
<evidence type="ECO:0000256" key="7">
    <source>
        <dbReference type="ARBA" id="ARBA00023010"/>
    </source>
</evidence>
<evidence type="ECO:0000313" key="10">
    <source>
        <dbReference type="EMBL" id="SMA37588.1"/>
    </source>
</evidence>
<dbReference type="HAMAP" id="MF_00236">
    <property type="entry name" value="TatA_E"/>
    <property type="match status" value="1"/>
</dbReference>
<dbReference type="InterPro" id="IPR006312">
    <property type="entry name" value="TatA/E"/>
</dbReference>
<dbReference type="Pfam" id="PF02416">
    <property type="entry name" value="TatA_B_E"/>
    <property type="match status" value="1"/>
</dbReference>
<keyword evidence="8 9" id="KW-0472">Membrane</keyword>
<evidence type="ECO:0000256" key="6">
    <source>
        <dbReference type="ARBA" id="ARBA00022989"/>
    </source>
</evidence>
<evidence type="ECO:0000256" key="8">
    <source>
        <dbReference type="ARBA" id="ARBA00023136"/>
    </source>
</evidence>
<evidence type="ECO:0000313" key="11">
    <source>
        <dbReference type="Proteomes" id="UP000196573"/>
    </source>
</evidence>
<dbReference type="EMBL" id="FWPT01000002">
    <property type="protein sequence ID" value="SMA37588.1"/>
    <property type="molecule type" value="Genomic_DNA"/>
</dbReference>
<dbReference type="AlphaFoldDB" id="A0A1X7AFJ7"/>
<comment type="function">
    <text evidence="9">Part of the twin-arginine translocation (Tat) system that transports large folded proteins containing a characteristic twin-arginine motif in their signal peptide across membranes. TatA could form the protein-conducting channel of the Tat system.</text>
</comment>
<accession>A0A1X7AFJ7</accession>
<gene>
    <name evidence="10" type="primary">tatA_2</name>
    <name evidence="9" type="synonym">tatA</name>
    <name evidence="10" type="ORF">EHSB41UT_00763</name>
</gene>
<organism evidence="10 11">
    <name type="scientific">Parendozoicomonas haliclonae</name>
    <dbReference type="NCBI Taxonomy" id="1960125"/>
    <lineage>
        <taxon>Bacteria</taxon>
        <taxon>Pseudomonadati</taxon>
        <taxon>Pseudomonadota</taxon>
        <taxon>Gammaproteobacteria</taxon>
        <taxon>Oceanospirillales</taxon>
        <taxon>Endozoicomonadaceae</taxon>
        <taxon>Parendozoicomonas</taxon>
    </lineage>
</organism>
<dbReference type="PANTHER" id="PTHR42982">
    <property type="entry name" value="SEC-INDEPENDENT PROTEIN TRANSLOCASE PROTEIN TATA"/>
    <property type="match status" value="1"/>
</dbReference>
<dbReference type="Gene3D" id="1.20.5.3310">
    <property type="match status" value="1"/>
</dbReference>
<keyword evidence="7 9" id="KW-0811">Translocation</keyword>
<comment type="subcellular location">
    <subcellularLocation>
        <location evidence="1 9">Cell membrane</location>
        <topology evidence="1 9">Single-pass membrane protein</topology>
    </subcellularLocation>
</comment>
<feature type="transmembrane region" description="Helical" evidence="9">
    <location>
        <begin position="6"/>
        <end position="24"/>
    </location>
</feature>
<evidence type="ECO:0000256" key="1">
    <source>
        <dbReference type="ARBA" id="ARBA00004162"/>
    </source>
</evidence>
<evidence type="ECO:0000256" key="9">
    <source>
        <dbReference type="HAMAP-Rule" id="MF_00236"/>
    </source>
</evidence>
<evidence type="ECO:0000256" key="3">
    <source>
        <dbReference type="ARBA" id="ARBA00022475"/>
    </source>
</evidence>
<name>A0A1X7AFJ7_9GAMM</name>
<dbReference type="GO" id="GO:0033281">
    <property type="term" value="C:TAT protein transport complex"/>
    <property type="evidence" value="ECO:0007669"/>
    <property type="project" value="UniProtKB-UniRule"/>
</dbReference>
<keyword evidence="6 9" id="KW-1133">Transmembrane helix</keyword>
<keyword evidence="5 9" id="KW-0653">Protein transport</keyword>
<evidence type="ECO:0000256" key="5">
    <source>
        <dbReference type="ARBA" id="ARBA00022927"/>
    </source>
</evidence>
<dbReference type="GO" id="GO:0043953">
    <property type="term" value="P:protein transport by the Tat complex"/>
    <property type="evidence" value="ECO:0007669"/>
    <property type="project" value="UniProtKB-UniRule"/>
</dbReference>
<sequence length="56" mass="6056">MGFGGISMPQLLIILMIVVFLFGTKRLSSMGEDLGGALKGFRKAVKDEPEAETKKV</sequence>
<dbReference type="PANTHER" id="PTHR42982:SF1">
    <property type="entry name" value="SEC-INDEPENDENT PROTEIN TRANSLOCASE PROTEIN TATA"/>
    <property type="match status" value="1"/>
</dbReference>
<protein>
    <recommendedName>
        <fullName evidence="9">Sec-independent protein translocase protein TatA</fullName>
    </recommendedName>
</protein>
<dbReference type="RefSeq" id="WP_087107086.1">
    <property type="nucleotide sequence ID" value="NZ_CBCSCN010000014.1"/>
</dbReference>
<evidence type="ECO:0000256" key="4">
    <source>
        <dbReference type="ARBA" id="ARBA00022692"/>
    </source>
</evidence>
<keyword evidence="2 9" id="KW-0813">Transport</keyword>
<dbReference type="OrthoDB" id="7066617at2"/>
<dbReference type="NCBIfam" id="TIGR01411">
    <property type="entry name" value="tatAE"/>
    <property type="match status" value="1"/>
</dbReference>
<proteinExistence type="inferred from homology"/>
<keyword evidence="3 9" id="KW-1003">Cell membrane</keyword>
<keyword evidence="11" id="KW-1185">Reference proteome</keyword>